<dbReference type="KEGG" id="adin:H7849_25400"/>
<proteinExistence type="inferred from homology"/>
<dbReference type="AlphaFoldDB" id="A0A7G8BRM0"/>
<name>A0A7G8BRM0_9BACT</name>
<dbReference type="PANTHER" id="PTHR18964:SF149">
    <property type="entry name" value="BIFUNCTIONAL UDP-N-ACETYLGLUCOSAMINE 2-EPIMERASE_N-ACETYLMANNOSAMINE KINASE"/>
    <property type="match status" value="1"/>
</dbReference>
<dbReference type="InterPro" id="IPR043129">
    <property type="entry name" value="ATPase_NBD"/>
</dbReference>
<gene>
    <name evidence="2" type="ORF">H7849_25400</name>
</gene>
<reference evidence="2 3" key="1">
    <citation type="submission" date="2020-08" db="EMBL/GenBank/DDBJ databases">
        <title>Edaphobacter telluris sp. nov. and Acidobacterium dinghuensis sp. nov., two acidobacteria isolated from forest soil.</title>
        <authorList>
            <person name="Fu J."/>
            <person name="Qiu L."/>
        </authorList>
    </citation>
    <scope>NUCLEOTIDE SEQUENCE [LARGE SCALE GENOMIC DNA]</scope>
    <source>
        <strain evidence="2">4Y35</strain>
    </source>
</reference>
<dbReference type="Gene3D" id="3.30.420.40">
    <property type="match status" value="2"/>
</dbReference>
<accession>A0A7G8BRM0</accession>
<evidence type="ECO:0000256" key="1">
    <source>
        <dbReference type="ARBA" id="ARBA00006479"/>
    </source>
</evidence>
<dbReference type="Pfam" id="PF00480">
    <property type="entry name" value="ROK"/>
    <property type="match status" value="1"/>
</dbReference>
<dbReference type="SUPFAM" id="SSF53067">
    <property type="entry name" value="Actin-like ATPase domain"/>
    <property type="match status" value="1"/>
</dbReference>
<dbReference type="InterPro" id="IPR049874">
    <property type="entry name" value="ROK_cs"/>
</dbReference>
<dbReference type="PANTHER" id="PTHR18964">
    <property type="entry name" value="ROK (REPRESSOR, ORF, KINASE) FAMILY"/>
    <property type="match status" value="1"/>
</dbReference>
<dbReference type="InterPro" id="IPR000600">
    <property type="entry name" value="ROK"/>
</dbReference>
<evidence type="ECO:0000313" key="3">
    <source>
        <dbReference type="Proteomes" id="UP000515312"/>
    </source>
</evidence>
<sequence length="327" mass="33433">MSMFSIGIDLGGTNLRIAAFTSNWERRGAITTATRVQDGPGAVLNDMCAAVKKLVAECGGPGDLIGVGLGSPGPLELPAGRLLQPPNLPGFEDLELKTELENRLQVPVVVECDANAAALAECHAGAGQTSGYHSLCMLTLGTGVGSGIILNGRVWHGFAGMGGEAGHVPVYHDGLLCACGSRGCLEQYASATAIARAGKNIVQAKSENGLGMMTARSIAEAASAGEAESLNIYHGVGEALGIGLANLVSTLNLPLYVIGGGVVAAWSLFAPSMFAELERGSYIYRLTKPADPAVLEAGKTNVLPAELGPDSGLLGAAMLPFFQSLSS</sequence>
<dbReference type="PROSITE" id="PS01125">
    <property type="entry name" value="ROK"/>
    <property type="match status" value="1"/>
</dbReference>
<dbReference type="EMBL" id="CP060394">
    <property type="protein sequence ID" value="QNI35190.1"/>
    <property type="molecule type" value="Genomic_DNA"/>
</dbReference>
<keyword evidence="3" id="KW-1185">Reference proteome</keyword>
<dbReference type="CDD" id="cd23763">
    <property type="entry name" value="ASKHA_ATPase_ROK"/>
    <property type="match status" value="1"/>
</dbReference>
<comment type="similarity">
    <text evidence="1">Belongs to the ROK (NagC/XylR) family.</text>
</comment>
<protein>
    <submittedName>
        <fullName evidence="2">ROK family protein</fullName>
    </submittedName>
</protein>
<organism evidence="2 3">
    <name type="scientific">Alloacidobacterium dinghuense</name>
    <dbReference type="NCBI Taxonomy" id="2763107"/>
    <lineage>
        <taxon>Bacteria</taxon>
        <taxon>Pseudomonadati</taxon>
        <taxon>Acidobacteriota</taxon>
        <taxon>Terriglobia</taxon>
        <taxon>Terriglobales</taxon>
        <taxon>Acidobacteriaceae</taxon>
        <taxon>Alloacidobacterium</taxon>
    </lineage>
</organism>
<dbReference type="Proteomes" id="UP000515312">
    <property type="component" value="Chromosome"/>
</dbReference>
<evidence type="ECO:0000313" key="2">
    <source>
        <dbReference type="EMBL" id="QNI35190.1"/>
    </source>
</evidence>